<feature type="transmembrane region" description="Helical" evidence="5">
    <location>
        <begin position="299"/>
        <end position="319"/>
    </location>
</feature>
<dbReference type="STRING" id="6205.A0A158REH1"/>
<keyword evidence="4 5" id="KW-0472">Membrane</keyword>
<keyword evidence="3 5" id="KW-1133">Transmembrane helix</keyword>
<accession>A0A158REH1</accession>
<dbReference type="Pfam" id="PF07690">
    <property type="entry name" value="MFS_1"/>
    <property type="match status" value="1"/>
</dbReference>
<comment type="subcellular location">
    <subcellularLocation>
        <location evidence="1">Membrane</location>
        <topology evidence="1">Multi-pass membrane protein</topology>
    </subcellularLocation>
</comment>
<evidence type="ECO:0000256" key="5">
    <source>
        <dbReference type="SAM" id="Phobius"/>
    </source>
</evidence>
<evidence type="ECO:0000313" key="7">
    <source>
        <dbReference type="WBParaSite" id="TTAC_0000729801-mRNA-1"/>
    </source>
</evidence>
<dbReference type="InterPro" id="IPR036259">
    <property type="entry name" value="MFS_trans_sf"/>
</dbReference>
<dbReference type="GO" id="GO:0020037">
    <property type="term" value="F:heme binding"/>
    <property type="evidence" value="ECO:0007669"/>
    <property type="project" value="TreeGrafter"/>
</dbReference>
<dbReference type="AlphaFoldDB" id="A0A158REH1"/>
<feature type="transmembrane region" description="Helical" evidence="5">
    <location>
        <begin position="366"/>
        <end position="387"/>
    </location>
</feature>
<evidence type="ECO:0000259" key="6">
    <source>
        <dbReference type="PROSITE" id="PS50850"/>
    </source>
</evidence>
<dbReference type="PANTHER" id="PTHR10924">
    <property type="entry name" value="MAJOR FACILITATOR SUPERFAMILY PROTEIN-RELATED"/>
    <property type="match status" value="1"/>
</dbReference>
<dbReference type="PANTHER" id="PTHR10924:SF4">
    <property type="entry name" value="GH15861P"/>
    <property type="match status" value="1"/>
</dbReference>
<feature type="transmembrane region" description="Helical" evidence="5">
    <location>
        <begin position="143"/>
        <end position="163"/>
    </location>
</feature>
<proteinExistence type="predicted"/>
<dbReference type="GO" id="GO:0016020">
    <property type="term" value="C:membrane"/>
    <property type="evidence" value="ECO:0007669"/>
    <property type="project" value="UniProtKB-SubCell"/>
</dbReference>
<organism evidence="7">
    <name type="scientific">Hydatigena taeniaeformis</name>
    <name type="common">Feline tapeworm</name>
    <name type="synonym">Taenia taeniaeformis</name>
    <dbReference type="NCBI Taxonomy" id="6205"/>
    <lineage>
        <taxon>Eukaryota</taxon>
        <taxon>Metazoa</taxon>
        <taxon>Spiralia</taxon>
        <taxon>Lophotrochozoa</taxon>
        <taxon>Platyhelminthes</taxon>
        <taxon>Cestoda</taxon>
        <taxon>Eucestoda</taxon>
        <taxon>Cyclophyllidea</taxon>
        <taxon>Taeniidae</taxon>
        <taxon>Hydatigera</taxon>
    </lineage>
</organism>
<feature type="transmembrane region" description="Helical" evidence="5">
    <location>
        <begin position="62"/>
        <end position="84"/>
    </location>
</feature>
<feature type="domain" description="Major facilitator superfamily (MFS) profile" evidence="6">
    <location>
        <begin position="228"/>
        <end position="439"/>
    </location>
</feature>
<keyword evidence="2 5" id="KW-0812">Transmembrane</keyword>
<dbReference type="InterPro" id="IPR020846">
    <property type="entry name" value="MFS_dom"/>
</dbReference>
<feature type="transmembrane region" description="Helical" evidence="5">
    <location>
        <begin position="20"/>
        <end position="42"/>
    </location>
</feature>
<protein>
    <submittedName>
        <fullName evidence="7">MFS domain-containing protein</fullName>
    </submittedName>
</protein>
<sequence>LSMLYMLVYIPMIVPATWLLNHYGLRVSILIGATLNVLGAWIKCLSMELSQPVPSPASNASFPLLMVAQLVCALGQVFLLGVPAQLAATWFSKTELAMATAIGVFGNQVGCALGFGLPPLMVPAVTNSTGVADFEDFRRGFRIMLYGGAAIMSIDLIFVAIFFKEEPAIAPSLAQYKRILQRRAQMTGDNQDEADFDSAFEPESSVLTLEESELVNQSYFHQVVHCFKSVSFILLNICYGVNTGVYYEIGTLLNSIVAEFFPTEQVAIGWIGFSMVIAGLVGSIVAGAVLKKTGLYRRVLIVFYFLSVASMGAFMGSIYSNLIGTVFLTMILLGFFQSGFLPLGFEYAAEITYPIDEGLTSGILNTSAHIFGIILTQVATAMIGKYGSLPTNIFILVCMVIAAVPACKLSSCIFSANMTHNKFFLLHSFHQLRLFIHDH</sequence>
<dbReference type="SUPFAM" id="SSF103473">
    <property type="entry name" value="MFS general substrate transporter"/>
    <property type="match status" value="1"/>
</dbReference>
<feature type="transmembrane region" description="Helical" evidence="5">
    <location>
        <begin position="267"/>
        <end position="290"/>
    </location>
</feature>
<dbReference type="GO" id="GO:0097037">
    <property type="term" value="P:heme export"/>
    <property type="evidence" value="ECO:0007669"/>
    <property type="project" value="TreeGrafter"/>
</dbReference>
<dbReference type="Gene3D" id="1.20.1250.20">
    <property type="entry name" value="MFS general substrate transporter like domains"/>
    <property type="match status" value="1"/>
</dbReference>
<dbReference type="InterPro" id="IPR011701">
    <property type="entry name" value="MFS"/>
</dbReference>
<dbReference type="WBParaSite" id="TTAC_0000729801-mRNA-1">
    <property type="protein sequence ID" value="TTAC_0000729801-mRNA-1"/>
    <property type="gene ID" value="TTAC_0000729801"/>
</dbReference>
<feature type="transmembrane region" description="Helical" evidence="5">
    <location>
        <begin position="226"/>
        <end position="247"/>
    </location>
</feature>
<dbReference type="GO" id="GO:0015232">
    <property type="term" value="F:heme transmembrane transporter activity"/>
    <property type="evidence" value="ECO:0007669"/>
    <property type="project" value="TreeGrafter"/>
</dbReference>
<evidence type="ECO:0000256" key="1">
    <source>
        <dbReference type="ARBA" id="ARBA00004141"/>
    </source>
</evidence>
<reference evidence="7" key="1">
    <citation type="submission" date="2016-04" db="UniProtKB">
        <authorList>
            <consortium name="WormBaseParasite"/>
        </authorList>
    </citation>
    <scope>IDENTIFICATION</scope>
</reference>
<evidence type="ECO:0000256" key="4">
    <source>
        <dbReference type="ARBA" id="ARBA00023136"/>
    </source>
</evidence>
<feature type="transmembrane region" description="Helical" evidence="5">
    <location>
        <begin position="96"/>
        <end position="117"/>
    </location>
</feature>
<feature type="transmembrane region" description="Helical" evidence="5">
    <location>
        <begin position="325"/>
        <end position="345"/>
    </location>
</feature>
<feature type="transmembrane region" description="Helical" evidence="5">
    <location>
        <begin position="393"/>
        <end position="416"/>
    </location>
</feature>
<dbReference type="PROSITE" id="PS50850">
    <property type="entry name" value="MFS"/>
    <property type="match status" value="1"/>
</dbReference>
<evidence type="ECO:0000256" key="2">
    <source>
        <dbReference type="ARBA" id="ARBA00022692"/>
    </source>
</evidence>
<dbReference type="InterPro" id="IPR049680">
    <property type="entry name" value="FLVCR1-2_SLC49-like"/>
</dbReference>
<evidence type="ECO:0000256" key="3">
    <source>
        <dbReference type="ARBA" id="ARBA00022989"/>
    </source>
</evidence>
<name>A0A158REH1_HYDTA</name>